<evidence type="ECO:0000313" key="2">
    <source>
        <dbReference type="EMBL" id="KAL3363089.1"/>
    </source>
</evidence>
<name>A0ABD2U2S7_9SOLN</name>
<sequence length="100" mass="11319">MFCVVPPSVGMVMVCLFFLPYFLWLDSVFPPSCITICWLYISLGSLETTTYTIIYVGAPEMDPDVNLVDFLAHAIFSIVARWICFLSAWCFFLLGNLGFP</sequence>
<proteinExistence type="predicted"/>
<gene>
    <name evidence="2" type="ORF">AABB24_012408</name>
</gene>
<feature type="transmembrane region" description="Helical" evidence="1">
    <location>
        <begin position="70"/>
        <end position="94"/>
    </location>
</feature>
<evidence type="ECO:0000313" key="3">
    <source>
        <dbReference type="Proteomes" id="UP001627284"/>
    </source>
</evidence>
<dbReference type="EMBL" id="JBJKTR010000007">
    <property type="protein sequence ID" value="KAL3363089.1"/>
    <property type="molecule type" value="Genomic_DNA"/>
</dbReference>
<organism evidence="2 3">
    <name type="scientific">Solanum stoloniferum</name>
    <dbReference type="NCBI Taxonomy" id="62892"/>
    <lineage>
        <taxon>Eukaryota</taxon>
        <taxon>Viridiplantae</taxon>
        <taxon>Streptophyta</taxon>
        <taxon>Embryophyta</taxon>
        <taxon>Tracheophyta</taxon>
        <taxon>Spermatophyta</taxon>
        <taxon>Magnoliopsida</taxon>
        <taxon>eudicotyledons</taxon>
        <taxon>Gunneridae</taxon>
        <taxon>Pentapetalae</taxon>
        <taxon>asterids</taxon>
        <taxon>lamiids</taxon>
        <taxon>Solanales</taxon>
        <taxon>Solanaceae</taxon>
        <taxon>Solanoideae</taxon>
        <taxon>Solaneae</taxon>
        <taxon>Solanum</taxon>
    </lineage>
</organism>
<keyword evidence="1" id="KW-0812">Transmembrane</keyword>
<dbReference type="AlphaFoldDB" id="A0ABD2U2S7"/>
<accession>A0ABD2U2S7</accession>
<keyword evidence="1" id="KW-1133">Transmembrane helix</keyword>
<protein>
    <submittedName>
        <fullName evidence="2">Uncharacterized protein</fullName>
    </submittedName>
</protein>
<keyword evidence="3" id="KW-1185">Reference proteome</keyword>
<feature type="transmembrane region" description="Helical" evidence="1">
    <location>
        <begin position="6"/>
        <end position="25"/>
    </location>
</feature>
<reference evidence="2 3" key="1">
    <citation type="submission" date="2024-05" db="EMBL/GenBank/DDBJ databases">
        <title>De novo assembly of an allotetraploid wild potato.</title>
        <authorList>
            <person name="Hosaka A.J."/>
        </authorList>
    </citation>
    <scope>NUCLEOTIDE SEQUENCE [LARGE SCALE GENOMIC DNA]</scope>
    <source>
        <tissue evidence="2">Young leaves</tissue>
    </source>
</reference>
<feature type="transmembrane region" description="Helical" evidence="1">
    <location>
        <begin position="37"/>
        <end position="58"/>
    </location>
</feature>
<evidence type="ECO:0000256" key="1">
    <source>
        <dbReference type="SAM" id="Phobius"/>
    </source>
</evidence>
<keyword evidence="1" id="KW-0472">Membrane</keyword>
<dbReference type="Proteomes" id="UP001627284">
    <property type="component" value="Unassembled WGS sequence"/>
</dbReference>
<comment type="caution">
    <text evidence="2">The sequence shown here is derived from an EMBL/GenBank/DDBJ whole genome shotgun (WGS) entry which is preliminary data.</text>
</comment>